<feature type="chain" id="PRO_5003515600" evidence="1">
    <location>
        <begin position="20"/>
        <end position="459"/>
    </location>
</feature>
<evidence type="ECO:0000313" key="2">
    <source>
        <dbReference type="EMBL" id="AEV33096.1"/>
    </source>
</evidence>
<feature type="signal peptide" evidence="1">
    <location>
        <begin position="1"/>
        <end position="19"/>
    </location>
</feature>
<keyword evidence="3" id="KW-1185">Reference proteome</keyword>
<gene>
    <name evidence="2" type="ordered locus">Oweho_2122</name>
</gene>
<dbReference type="eggNOG" id="COG3258">
    <property type="taxonomic scope" value="Bacteria"/>
</dbReference>
<dbReference type="PROSITE" id="PS51257">
    <property type="entry name" value="PROKAR_LIPOPROTEIN"/>
    <property type="match status" value="1"/>
</dbReference>
<dbReference type="STRING" id="926562.Oweho_2122"/>
<dbReference type="KEGG" id="oho:Oweho_2122"/>
<accession>G8R429</accession>
<dbReference type="Proteomes" id="UP000005631">
    <property type="component" value="Chromosome"/>
</dbReference>
<name>G8R429_OWEHD</name>
<protein>
    <submittedName>
        <fullName evidence="2">Uncharacterized protein</fullName>
    </submittedName>
</protein>
<keyword evidence="1" id="KW-0732">Signal</keyword>
<sequence>MKNIPNQCFLLLLALGSVACNSSPNENTETKTENEAVELATTTASSSEINGVDGNCEAPPEWFSGTVPTPQPQNFPQGNDVTNCDFHLISWQYFLWLTEEVNGKLRFESFYTNNAIHPNSKNDTNQVLDIVEQALSKGMLIDQHGRAVYSNIMINDMYRDWILDNKLYDPGVFVGFDSTANFPVGSMSLKANWKLVQPDEDVSNLYTTKANIQLLTMVDGEPRIPDNNPKVQKDVEVALIGLHIAVVVEGHPEFIWATFEFDGNAPNFKQDSNGVVTQGMNDPVSEKGWLLYKANTTARKTNVNNAEILRFVNEVNQTLTPVTQVARQYAQGGGSPTNRGNIDHLNANVKDQLKVENSVWKNYFEVGAVWFNTEKGVLQPNWNPNVNSEMVTGSLTLSNATIETFTQNVRSQNSCFGCHNTFPVTNVLGSTDILPGKNANTSHILLKNYQGGSEVNRSN</sequence>
<dbReference type="HOGENOM" id="CLU_517568_0_0_10"/>
<dbReference type="AlphaFoldDB" id="G8R429"/>
<reference evidence="2 3" key="1">
    <citation type="journal article" date="2012" name="Stand. Genomic Sci.">
        <title>Genome sequence of the orange-pigmented seawater bacterium Owenweeksia hongkongensis type strain (UST20020801(T)).</title>
        <authorList>
            <person name="Riedel T."/>
            <person name="Held B."/>
            <person name="Nolan M."/>
            <person name="Lucas S."/>
            <person name="Lapidus A."/>
            <person name="Tice H."/>
            <person name="Del Rio T.G."/>
            <person name="Cheng J.F."/>
            <person name="Han C."/>
            <person name="Tapia R."/>
            <person name="Goodwin L.A."/>
            <person name="Pitluck S."/>
            <person name="Liolios K."/>
            <person name="Mavromatis K."/>
            <person name="Pagani I."/>
            <person name="Ivanova N."/>
            <person name="Mikhailova N."/>
            <person name="Pati A."/>
            <person name="Chen A."/>
            <person name="Palaniappan K."/>
            <person name="Rohde M."/>
            <person name="Tindall B.J."/>
            <person name="Detter J.C."/>
            <person name="Goker M."/>
            <person name="Woyke T."/>
            <person name="Bristow J."/>
            <person name="Eisen J.A."/>
            <person name="Markowitz V."/>
            <person name="Hugenholtz P."/>
            <person name="Klenk H.P."/>
            <person name="Kyrpides N.C."/>
        </authorList>
    </citation>
    <scope>NUCLEOTIDE SEQUENCE</scope>
    <source>
        <strain evidence="3">DSM 17368 / JCM 12287 / NRRL B-23963</strain>
    </source>
</reference>
<dbReference type="OrthoDB" id="280897at2"/>
<dbReference type="RefSeq" id="WP_014202445.1">
    <property type="nucleotide sequence ID" value="NC_016599.1"/>
</dbReference>
<organism evidence="2 3">
    <name type="scientific">Owenweeksia hongkongensis (strain DSM 17368 / CIP 108786 / JCM 12287 / NRRL B-23963 / UST20020801)</name>
    <dbReference type="NCBI Taxonomy" id="926562"/>
    <lineage>
        <taxon>Bacteria</taxon>
        <taxon>Pseudomonadati</taxon>
        <taxon>Bacteroidota</taxon>
        <taxon>Flavobacteriia</taxon>
        <taxon>Flavobacteriales</taxon>
        <taxon>Owenweeksiaceae</taxon>
        <taxon>Owenweeksia</taxon>
    </lineage>
</organism>
<dbReference type="EMBL" id="CP003156">
    <property type="protein sequence ID" value="AEV33096.1"/>
    <property type="molecule type" value="Genomic_DNA"/>
</dbReference>
<evidence type="ECO:0000256" key="1">
    <source>
        <dbReference type="SAM" id="SignalP"/>
    </source>
</evidence>
<proteinExistence type="predicted"/>
<evidence type="ECO:0000313" key="3">
    <source>
        <dbReference type="Proteomes" id="UP000005631"/>
    </source>
</evidence>